<sequence>MELARVTVVLADEQPIVRRGLIALLSRSSEITVVGEASTTREVTRLAAVHRPDVLVIDAELPGSQVDATIREVLRTSPSTAVLVFTAVDDENTVVAALRAGARGYLLKSCDDGGIIRAVTGLAQGDAVLGPRVADQLINRIGSRAARNQDLFPELTAREQDVLELMVSGMRNAGIAAQLHLSPKTIANHISTIFNKLHVASRMEAVELAKAAIRGRAPLELVRDIPRPATGQAHSHPLSAGRVPAGAAANS</sequence>
<feature type="domain" description="Response regulatory" evidence="6">
    <location>
        <begin position="7"/>
        <end position="123"/>
    </location>
</feature>
<dbReference type="CDD" id="cd17535">
    <property type="entry name" value="REC_NarL-like"/>
    <property type="match status" value="1"/>
</dbReference>
<dbReference type="GO" id="GO:0003677">
    <property type="term" value="F:DNA binding"/>
    <property type="evidence" value="ECO:0007669"/>
    <property type="project" value="UniProtKB-KW"/>
</dbReference>
<dbReference type="InterPro" id="IPR058245">
    <property type="entry name" value="NreC/VraR/RcsB-like_REC"/>
</dbReference>
<dbReference type="EMBL" id="FNJB01000001">
    <property type="protein sequence ID" value="SDN92145.1"/>
    <property type="molecule type" value="Genomic_DNA"/>
</dbReference>
<keyword evidence="8" id="KW-1185">Reference proteome</keyword>
<dbReference type="PANTHER" id="PTHR43214">
    <property type="entry name" value="TWO-COMPONENT RESPONSE REGULATOR"/>
    <property type="match status" value="1"/>
</dbReference>
<evidence type="ECO:0000256" key="4">
    <source>
        <dbReference type="SAM" id="MobiDB-lite"/>
    </source>
</evidence>
<feature type="region of interest" description="Disordered" evidence="4">
    <location>
        <begin position="228"/>
        <end position="251"/>
    </location>
</feature>
<dbReference type="InterPro" id="IPR001789">
    <property type="entry name" value="Sig_transdc_resp-reg_receiver"/>
</dbReference>
<protein>
    <submittedName>
        <fullName evidence="7">DNA-binding response regulator, NarL/FixJ family, contains REC and HTH domains</fullName>
    </submittedName>
</protein>
<feature type="modified residue" description="4-aspartylphosphate" evidence="3">
    <location>
        <position position="58"/>
    </location>
</feature>
<dbReference type="SUPFAM" id="SSF52172">
    <property type="entry name" value="CheY-like"/>
    <property type="match status" value="1"/>
</dbReference>
<reference evidence="8" key="1">
    <citation type="submission" date="2016-10" db="EMBL/GenBank/DDBJ databases">
        <authorList>
            <person name="Varghese N."/>
            <person name="Submissions S."/>
        </authorList>
    </citation>
    <scope>NUCLEOTIDE SEQUENCE [LARGE SCALE GENOMIC DNA]</scope>
    <source>
        <strain evidence="8">IBRC-M 10655</strain>
    </source>
</reference>
<dbReference type="AlphaFoldDB" id="A0A1H0FBY3"/>
<dbReference type="Proteomes" id="UP000199651">
    <property type="component" value="Unassembled WGS sequence"/>
</dbReference>
<dbReference type="SMART" id="SM00448">
    <property type="entry name" value="REC"/>
    <property type="match status" value="1"/>
</dbReference>
<dbReference type="OrthoDB" id="9808843at2"/>
<evidence type="ECO:0000313" key="8">
    <source>
        <dbReference type="Proteomes" id="UP000199651"/>
    </source>
</evidence>
<keyword evidence="2 7" id="KW-0238">DNA-binding</keyword>
<evidence type="ECO:0000256" key="2">
    <source>
        <dbReference type="ARBA" id="ARBA00023125"/>
    </source>
</evidence>
<feature type="domain" description="HTH luxR-type" evidence="5">
    <location>
        <begin position="148"/>
        <end position="213"/>
    </location>
</feature>
<evidence type="ECO:0000256" key="3">
    <source>
        <dbReference type="PROSITE-ProRule" id="PRU00169"/>
    </source>
</evidence>
<evidence type="ECO:0000259" key="5">
    <source>
        <dbReference type="PROSITE" id="PS50043"/>
    </source>
</evidence>
<dbReference type="InterPro" id="IPR000792">
    <property type="entry name" value="Tscrpt_reg_LuxR_C"/>
</dbReference>
<dbReference type="GO" id="GO:0006355">
    <property type="term" value="P:regulation of DNA-templated transcription"/>
    <property type="evidence" value="ECO:0007669"/>
    <property type="project" value="InterPro"/>
</dbReference>
<gene>
    <name evidence="7" type="ORF">SAMN05192558_101311</name>
</gene>
<dbReference type="Pfam" id="PF00196">
    <property type="entry name" value="GerE"/>
    <property type="match status" value="1"/>
</dbReference>
<evidence type="ECO:0000256" key="1">
    <source>
        <dbReference type="ARBA" id="ARBA00022553"/>
    </source>
</evidence>
<dbReference type="InterPro" id="IPR039420">
    <property type="entry name" value="WalR-like"/>
</dbReference>
<dbReference type="InterPro" id="IPR016032">
    <property type="entry name" value="Sig_transdc_resp-reg_C-effctor"/>
</dbReference>
<accession>A0A1H0FBY3</accession>
<dbReference type="STRING" id="504798.SAMN05421871_103559"/>
<dbReference type="PRINTS" id="PR00038">
    <property type="entry name" value="HTHLUXR"/>
</dbReference>
<dbReference type="RefSeq" id="WP_091368807.1">
    <property type="nucleotide sequence ID" value="NZ_FNDV01000003.1"/>
</dbReference>
<name>A0A1H0FBY3_9PSEU</name>
<dbReference type="PROSITE" id="PS50043">
    <property type="entry name" value="HTH_LUXR_2"/>
    <property type="match status" value="1"/>
</dbReference>
<keyword evidence="1 3" id="KW-0597">Phosphoprotein</keyword>
<dbReference type="CDD" id="cd06170">
    <property type="entry name" value="LuxR_C_like"/>
    <property type="match status" value="1"/>
</dbReference>
<proteinExistence type="predicted"/>
<dbReference type="SMART" id="SM00421">
    <property type="entry name" value="HTH_LUXR"/>
    <property type="match status" value="1"/>
</dbReference>
<dbReference type="Gene3D" id="3.40.50.2300">
    <property type="match status" value="1"/>
</dbReference>
<dbReference type="PROSITE" id="PS50110">
    <property type="entry name" value="RESPONSE_REGULATORY"/>
    <property type="match status" value="1"/>
</dbReference>
<dbReference type="Pfam" id="PF00072">
    <property type="entry name" value="Response_reg"/>
    <property type="match status" value="1"/>
</dbReference>
<dbReference type="InterPro" id="IPR011006">
    <property type="entry name" value="CheY-like_superfamily"/>
</dbReference>
<dbReference type="PANTHER" id="PTHR43214:SF37">
    <property type="entry name" value="TRANSCRIPTIONAL REGULATORY PROTEIN YDFI"/>
    <property type="match status" value="1"/>
</dbReference>
<dbReference type="GO" id="GO:0000160">
    <property type="term" value="P:phosphorelay signal transduction system"/>
    <property type="evidence" value="ECO:0007669"/>
    <property type="project" value="InterPro"/>
</dbReference>
<organism evidence="7 8">
    <name type="scientific">Actinokineospora alba</name>
    <dbReference type="NCBI Taxonomy" id="504798"/>
    <lineage>
        <taxon>Bacteria</taxon>
        <taxon>Bacillati</taxon>
        <taxon>Actinomycetota</taxon>
        <taxon>Actinomycetes</taxon>
        <taxon>Pseudonocardiales</taxon>
        <taxon>Pseudonocardiaceae</taxon>
        <taxon>Actinokineospora</taxon>
    </lineage>
</organism>
<evidence type="ECO:0000259" key="6">
    <source>
        <dbReference type="PROSITE" id="PS50110"/>
    </source>
</evidence>
<dbReference type="SUPFAM" id="SSF46894">
    <property type="entry name" value="C-terminal effector domain of the bipartite response regulators"/>
    <property type="match status" value="1"/>
</dbReference>
<evidence type="ECO:0000313" key="7">
    <source>
        <dbReference type="EMBL" id="SDN92145.1"/>
    </source>
</evidence>